<reference evidence="2" key="1">
    <citation type="submission" date="2018-02" db="EMBL/GenBank/DDBJ databases">
        <authorList>
            <person name="Cohen D.B."/>
            <person name="Kent A.D."/>
        </authorList>
    </citation>
    <scope>NUCLEOTIDE SEQUENCE</scope>
</reference>
<protein>
    <recommendedName>
        <fullName evidence="3">Retrotransposon gag domain-containing protein</fullName>
    </recommendedName>
</protein>
<evidence type="ECO:0000256" key="1">
    <source>
        <dbReference type="SAM" id="MobiDB-lite"/>
    </source>
</evidence>
<name>A0A2N9FIY1_FAGSY</name>
<accession>A0A2N9FIY1</accession>
<dbReference type="EMBL" id="OIVN01000897">
    <property type="protein sequence ID" value="SPC87138.1"/>
    <property type="molecule type" value="Genomic_DNA"/>
</dbReference>
<proteinExistence type="predicted"/>
<feature type="compositionally biased region" description="Polar residues" evidence="1">
    <location>
        <begin position="8"/>
        <end position="29"/>
    </location>
</feature>
<gene>
    <name evidence="2" type="ORF">FSB_LOCUS15020</name>
</gene>
<dbReference type="AlphaFoldDB" id="A0A2N9FIY1"/>
<feature type="region of interest" description="Disordered" evidence="1">
    <location>
        <begin position="1"/>
        <end position="66"/>
    </location>
</feature>
<feature type="compositionally biased region" description="Gly residues" evidence="1">
    <location>
        <begin position="36"/>
        <end position="54"/>
    </location>
</feature>
<evidence type="ECO:0008006" key="3">
    <source>
        <dbReference type="Google" id="ProtNLM"/>
    </source>
</evidence>
<sequence length="249" mass="28517">MLPKSKNTRQSSVAKSQAESESNGHNQSIVGHRFPLGGGRNMEGKGNNRGGGNIPSGSIPRDNISDVPDLLKHERETTPKEPRHFMRKPPYLMELLKEPYPEIYDTPTFAPFNGRRGSLVEHISKFLDSISPFAGNGELCLREFSKSLMDGAYTWYNTMIPAGSIRAWEDMVERFCNKYFHVKEKIILVNLYNTKEQMGEDLLKYIHCFCNVSLDCHVKYEESELVEARKTAFSVRHHIKKVKERKIQP</sequence>
<evidence type="ECO:0000313" key="2">
    <source>
        <dbReference type="EMBL" id="SPC87138.1"/>
    </source>
</evidence>
<organism evidence="2">
    <name type="scientific">Fagus sylvatica</name>
    <name type="common">Beechnut</name>
    <dbReference type="NCBI Taxonomy" id="28930"/>
    <lineage>
        <taxon>Eukaryota</taxon>
        <taxon>Viridiplantae</taxon>
        <taxon>Streptophyta</taxon>
        <taxon>Embryophyta</taxon>
        <taxon>Tracheophyta</taxon>
        <taxon>Spermatophyta</taxon>
        <taxon>Magnoliopsida</taxon>
        <taxon>eudicotyledons</taxon>
        <taxon>Gunneridae</taxon>
        <taxon>Pentapetalae</taxon>
        <taxon>rosids</taxon>
        <taxon>fabids</taxon>
        <taxon>Fagales</taxon>
        <taxon>Fagaceae</taxon>
        <taxon>Fagus</taxon>
    </lineage>
</organism>